<gene>
    <name evidence="3" type="ORF">C361_02525</name>
</gene>
<dbReference type="GO" id="GO:0005739">
    <property type="term" value="C:mitochondrion"/>
    <property type="evidence" value="ECO:0007669"/>
    <property type="project" value="TreeGrafter"/>
</dbReference>
<dbReference type="Gene3D" id="1.25.40.10">
    <property type="entry name" value="Tetratricopeptide repeat domain"/>
    <property type="match status" value="2"/>
</dbReference>
<comment type="caution">
    <text evidence="3">The sequence shown here is derived from an EMBL/GenBank/DDBJ whole genome shotgun (WGS) entry which is preliminary data.</text>
</comment>
<dbReference type="EMBL" id="AMKT01000034">
    <property type="protein sequence ID" value="OXG23977.1"/>
    <property type="molecule type" value="Genomic_DNA"/>
</dbReference>
<feature type="compositionally biased region" description="Polar residues" evidence="2">
    <location>
        <begin position="122"/>
        <end position="140"/>
    </location>
</feature>
<feature type="region of interest" description="Disordered" evidence="2">
    <location>
        <begin position="114"/>
        <end position="140"/>
    </location>
</feature>
<name>A0A854QG70_CRYNE</name>
<dbReference type="PANTHER" id="PTHR47934">
    <property type="entry name" value="PENTATRICOPEPTIDE REPEAT-CONTAINING PROTEIN PET309, MITOCHONDRIAL"/>
    <property type="match status" value="1"/>
</dbReference>
<sequence>MSLSPHTFPFDHFSETKKSLPPSFTSSRLSPTLLEASITYFIRIPQLSLLENPLVDVEITSVNTTRSMLPTTRQAYSRRLSSVASIASLSASPALPAESSRQAFLRAIASRPTHTDAAGLSRSGTRHQSTAPMQGSKGRSMSSGVAAAAWAIAEDDDTGRYSNQQSWGKLSGPAGSDPIGPLSANKLKSFQPDLDVHDDFSLHPLPKEPPSEWLDSWLQSYDPSQLPPSPLPPLETFRGLIPSHPLLALLTLSKLPHADLLTIRHAEVRALIWGVTKVTRDIPNVLLRINPEDCAKAIRVLRAIIYALPSCKNSSDPFMGRYLRGKILRSLLTLCYRLKCPRVAKIIFQERLREQLATDSNPPILPFEGIAQDLAAAREWQVIVELFSPETFPHRYFTSELIAFYMQAHFGIHQSSKVPRIFELHDVLDLEPSVNAMNNLVQAFLHMGDLPTARAIAKEANVTGGVDYASQQLAILWGYRSLGRDKDLEIKVLDDIERLDLPLEARLLHALIRLRLDANEIVKAEELLQKFNLTEWGIEGGGNVPPTSKTGSLLFMVASRKGDLKEVKRIWDKMCTRSEVVDDEAVTTLLRALFGQGKSDDALAVLQSALPDAPSTGSEWKLPHGVKPDINAMNFVLGALSRERGIPGLEVAMSLIHSFGIKPNNLTLKTIVDFSRSALQHSPYDLATLVSRIMESTPTLPPSQSLLDSILADAVSSSARTRNKEVSSTKFFPSHSEDTFHPTAGLVLSPPLYSALSGIIESLESIDSRSTSRSLANRLRYDAMTSTDISGVPSARIVWNALIARGFNPDHRHIVALMQGYADAGHMYEVQDLLILASQIGINTTKDMLMVILTGWGKRRKPRHARKAYERIRSLGGKDGEGLDLSAVTAMIQAYSFAGKYKEAAQLYYTDLRRLGVRLDEKAVVVVAQALRSDGDLRGALRVMEANGKALGVAGRKIAKGIKLYARKQLLKGLDKEQQQDMNEIVQLAEQMIREDGLARPPALKKWNRLGAPTRGRLENAWSGVVSEGRNQEGVGGRRARMGKRAIVGRGRGIGLRALEARRERRRLVAERRKNGVAL</sequence>
<dbReference type="InterPro" id="IPR011990">
    <property type="entry name" value="TPR-like_helical_dom_sf"/>
</dbReference>
<dbReference type="Proteomes" id="UP000199727">
    <property type="component" value="Unassembled WGS sequence"/>
</dbReference>
<organism evidence="3 4">
    <name type="scientific">Cryptococcus neoformans Tu259-1</name>
    <dbReference type="NCBI Taxonomy" id="1230072"/>
    <lineage>
        <taxon>Eukaryota</taxon>
        <taxon>Fungi</taxon>
        <taxon>Dikarya</taxon>
        <taxon>Basidiomycota</taxon>
        <taxon>Agaricomycotina</taxon>
        <taxon>Tremellomycetes</taxon>
        <taxon>Tremellales</taxon>
        <taxon>Cryptococcaceae</taxon>
        <taxon>Cryptococcus</taxon>
        <taxon>Cryptococcus neoformans species complex</taxon>
    </lineage>
</organism>
<protein>
    <recommendedName>
        <fullName evidence="5">Pentatricopeptide repeat protein</fullName>
    </recommendedName>
</protein>
<proteinExistence type="predicted"/>
<dbReference type="PANTHER" id="PTHR47934:SF6">
    <property type="entry name" value="MITOCHONDRIAL GROUP I INTRON SPLICING FACTOR CCM1-RELATED"/>
    <property type="match status" value="1"/>
</dbReference>
<accession>A0A854QG70</accession>
<dbReference type="GO" id="GO:0007005">
    <property type="term" value="P:mitochondrion organization"/>
    <property type="evidence" value="ECO:0007669"/>
    <property type="project" value="TreeGrafter"/>
</dbReference>
<feature type="region of interest" description="Disordered" evidence="2">
    <location>
        <begin position="159"/>
        <end position="186"/>
    </location>
</feature>
<evidence type="ECO:0008006" key="5">
    <source>
        <dbReference type="Google" id="ProtNLM"/>
    </source>
</evidence>
<dbReference type="InterPro" id="IPR002885">
    <property type="entry name" value="PPR_rpt"/>
</dbReference>
<dbReference type="Pfam" id="PF01535">
    <property type="entry name" value="PPR"/>
    <property type="match status" value="1"/>
</dbReference>
<dbReference type="OrthoDB" id="185373at2759"/>
<evidence type="ECO:0000256" key="1">
    <source>
        <dbReference type="PROSITE-ProRule" id="PRU00708"/>
    </source>
</evidence>
<dbReference type="GO" id="GO:0003729">
    <property type="term" value="F:mRNA binding"/>
    <property type="evidence" value="ECO:0007669"/>
    <property type="project" value="TreeGrafter"/>
</dbReference>
<evidence type="ECO:0000256" key="2">
    <source>
        <dbReference type="SAM" id="MobiDB-lite"/>
    </source>
</evidence>
<dbReference type="PROSITE" id="PS51375">
    <property type="entry name" value="PPR"/>
    <property type="match status" value="1"/>
</dbReference>
<dbReference type="GO" id="GO:0006396">
    <property type="term" value="P:RNA processing"/>
    <property type="evidence" value="ECO:0007669"/>
    <property type="project" value="TreeGrafter"/>
</dbReference>
<evidence type="ECO:0000313" key="3">
    <source>
        <dbReference type="EMBL" id="OXG23977.1"/>
    </source>
</evidence>
<reference evidence="3 4" key="1">
    <citation type="submission" date="2017-06" db="EMBL/GenBank/DDBJ databases">
        <title>Global population genomics of the pathogenic fungus Cryptococcus neoformans var. grubii.</title>
        <authorList>
            <person name="Cuomo C."/>
            <person name="Litvintseva A."/>
            <person name="Chen Y."/>
            <person name="Young S."/>
            <person name="Zeng Q."/>
            <person name="Chapman S."/>
            <person name="Gujja S."/>
            <person name="Saif S."/>
            <person name="Birren B."/>
        </authorList>
    </citation>
    <scope>NUCLEOTIDE SEQUENCE [LARGE SCALE GENOMIC DNA]</scope>
    <source>
        <strain evidence="3 4">Tu259-1</strain>
    </source>
</reference>
<feature type="repeat" description="PPR" evidence="1">
    <location>
        <begin position="884"/>
        <end position="919"/>
    </location>
</feature>
<evidence type="ECO:0000313" key="4">
    <source>
        <dbReference type="Proteomes" id="UP000199727"/>
    </source>
</evidence>
<dbReference type="AlphaFoldDB" id="A0A854QG70"/>
<dbReference type="InterPro" id="IPR051114">
    <property type="entry name" value="Mito_RNA_Proc_CCM1"/>
</dbReference>